<keyword evidence="1" id="KW-1133">Transmembrane helix</keyword>
<organism evidence="2 3">
    <name type="scientific">Pseudoalteromonas luteoviolacea H33</name>
    <dbReference type="NCBI Taxonomy" id="1365251"/>
    <lineage>
        <taxon>Bacteria</taxon>
        <taxon>Pseudomonadati</taxon>
        <taxon>Pseudomonadota</taxon>
        <taxon>Gammaproteobacteria</taxon>
        <taxon>Alteromonadales</taxon>
        <taxon>Pseudoalteromonadaceae</taxon>
        <taxon>Pseudoalteromonas</taxon>
    </lineage>
</organism>
<accession>A0A167CH58</accession>
<sequence length="55" mass="6693">MQLSIVCMTLHEIPIENPFAVRFCCPLLNNTKLILKRMFWFNVLIYMFLFFVFVF</sequence>
<evidence type="ECO:0000313" key="3">
    <source>
        <dbReference type="Proteomes" id="UP000076503"/>
    </source>
</evidence>
<protein>
    <submittedName>
        <fullName evidence="2">Uncharacterized protein</fullName>
    </submittedName>
</protein>
<evidence type="ECO:0000313" key="2">
    <source>
        <dbReference type="EMBL" id="KZN47650.1"/>
    </source>
</evidence>
<gene>
    <name evidence="2" type="ORF">N476_22875</name>
</gene>
<dbReference type="EMBL" id="AUXZ01000098">
    <property type="protein sequence ID" value="KZN47650.1"/>
    <property type="molecule type" value="Genomic_DNA"/>
</dbReference>
<proteinExistence type="predicted"/>
<evidence type="ECO:0000256" key="1">
    <source>
        <dbReference type="SAM" id="Phobius"/>
    </source>
</evidence>
<keyword evidence="1" id="KW-0812">Transmembrane</keyword>
<dbReference type="PATRIC" id="fig|1365251.3.peg.4043"/>
<comment type="caution">
    <text evidence="2">The sequence shown here is derived from an EMBL/GenBank/DDBJ whole genome shotgun (WGS) entry which is preliminary data.</text>
</comment>
<dbReference type="Proteomes" id="UP000076503">
    <property type="component" value="Unassembled WGS sequence"/>
</dbReference>
<keyword evidence="1" id="KW-0472">Membrane</keyword>
<feature type="transmembrane region" description="Helical" evidence="1">
    <location>
        <begin position="38"/>
        <end position="54"/>
    </location>
</feature>
<dbReference type="AlphaFoldDB" id="A0A167CH58"/>
<name>A0A167CH58_9GAMM</name>
<reference evidence="2 3" key="1">
    <citation type="submission" date="2013-07" db="EMBL/GenBank/DDBJ databases">
        <title>Comparative Genomic and Metabolomic Analysis of Twelve Strains of Pseudoalteromonas luteoviolacea.</title>
        <authorList>
            <person name="Vynne N.G."/>
            <person name="Mansson M."/>
            <person name="Gram L."/>
        </authorList>
    </citation>
    <scope>NUCLEOTIDE SEQUENCE [LARGE SCALE GENOMIC DNA]</scope>
    <source>
        <strain evidence="2 3">H33</strain>
    </source>
</reference>